<reference evidence="2 3" key="1">
    <citation type="journal article" date="2023" name="BMC Biol.">
        <title>The compact genome of the sponge Oopsacas minuta (Hexactinellida) is lacking key metazoan core genes.</title>
        <authorList>
            <person name="Santini S."/>
            <person name="Schenkelaars Q."/>
            <person name="Jourda C."/>
            <person name="Duchesne M."/>
            <person name="Belahbib H."/>
            <person name="Rocher C."/>
            <person name="Selva M."/>
            <person name="Riesgo A."/>
            <person name="Vervoort M."/>
            <person name="Leys S.P."/>
            <person name="Kodjabachian L."/>
            <person name="Le Bivic A."/>
            <person name="Borchiellini C."/>
            <person name="Claverie J.M."/>
            <person name="Renard E."/>
        </authorList>
    </citation>
    <scope>NUCLEOTIDE SEQUENCE [LARGE SCALE GENOMIC DNA]</scope>
    <source>
        <strain evidence="2">SPO-2</strain>
    </source>
</reference>
<keyword evidence="1" id="KW-0677">Repeat</keyword>
<dbReference type="EMBL" id="JAKMXF010000266">
    <property type="protein sequence ID" value="KAI6653577.1"/>
    <property type="molecule type" value="Genomic_DNA"/>
</dbReference>
<dbReference type="GO" id="GO:0008270">
    <property type="term" value="F:zinc ion binding"/>
    <property type="evidence" value="ECO:0007669"/>
    <property type="project" value="UniProtKB-KW"/>
</dbReference>
<dbReference type="Proteomes" id="UP001165289">
    <property type="component" value="Unassembled WGS sequence"/>
</dbReference>
<protein>
    <submittedName>
        <fullName evidence="2">E3 ubiquitin-protein ligase TRIM71</fullName>
    </submittedName>
</protein>
<dbReference type="Pfam" id="PF01436">
    <property type="entry name" value="NHL"/>
    <property type="match status" value="1"/>
</dbReference>
<comment type="caution">
    <text evidence="2">The sequence shown here is derived from an EMBL/GenBank/DDBJ whole genome shotgun (WGS) entry which is preliminary data.</text>
</comment>
<name>A0AAV7JXH3_9METZ</name>
<dbReference type="PANTHER" id="PTHR24104:SF25">
    <property type="entry name" value="PROTEIN LIN-41"/>
    <property type="match status" value="1"/>
</dbReference>
<dbReference type="CDD" id="cd05819">
    <property type="entry name" value="NHL"/>
    <property type="match status" value="1"/>
</dbReference>
<dbReference type="InterPro" id="IPR011042">
    <property type="entry name" value="6-blade_b-propeller_TolB-like"/>
</dbReference>
<keyword evidence="3" id="KW-1185">Reference proteome</keyword>
<dbReference type="GO" id="GO:0000209">
    <property type="term" value="P:protein polyubiquitination"/>
    <property type="evidence" value="ECO:0007669"/>
    <property type="project" value="TreeGrafter"/>
</dbReference>
<evidence type="ECO:0000313" key="2">
    <source>
        <dbReference type="EMBL" id="KAI6653577.1"/>
    </source>
</evidence>
<accession>A0AAV7JXH3</accession>
<gene>
    <name evidence="2" type="ORF">LOD99_3472</name>
</gene>
<proteinExistence type="predicted"/>
<dbReference type="SUPFAM" id="SSF63829">
    <property type="entry name" value="Calcium-dependent phosphotriesterase"/>
    <property type="match status" value="1"/>
</dbReference>
<dbReference type="Gene3D" id="2.120.10.30">
    <property type="entry name" value="TolB, C-terminal domain"/>
    <property type="match status" value="1"/>
</dbReference>
<dbReference type="InterPro" id="IPR001258">
    <property type="entry name" value="NHL_repeat"/>
</dbReference>
<evidence type="ECO:0000256" key="1">
    <source>
        <dbReference type="ARBA" id="ARBA00022737"/>
    </source>
</evidence>
<dbReference type="PANTHER" id="PTHR24104">
    <property type="entry name" value="E3 UBIQUITIN-PROTEIN LIGASE NHLRC1-RELATED"/>
    <property type="match status" value="1"/>
</dbReference>
<sequence length="442" mass="50238">MASPESVDPKGNFAEVEESISSVLDKPIRLLTERKKYLLGELNHSREEYIGERAEHFSIIEELIASRDELKCISSLMKENQAQGELTKSIINLEEKISALEQELPPSPNIQFKYEFAQLQRIENFILNFGELDFGKTITETIDNDKKLDIPAGPVEKPIANIQPKKAGPPQKPRDYSLIKTHQTKLAKFGKEESDVTDPGCIYIDEANDHVYICDGGNGRIQIWTTEGEYLREFGKDQLVSPVGIILYNEAIYITDFFKKSLFKYNSDFTYVKKFGRKPTYKFNYPHSIDAEDDELFIAEPFKHKISVFSPDLEYKRTLGVGIIKKCYGIKVRDGVINALEYNANTIKQLQANTGDLIRSIPINNDGISNFNYTFLATDPYGNFIVTDMVADMLKILNPDGEVISSIYFERWKSHEPKAIAFTSDNKIFIGFSEGESSILII</sequence>
<dbReference type="GO" id="GO:0061630">
    <property type="term" value="F:ubiquitin protein ligase activity"/>
    <property type="evidence" value="ECO:0007669"/>
    <property type="project" value="TreeGrafter"/>
</dbReference>
<dbReference type="GO" id="GO:0043161">
    <property type="term" value="P:proteasome-mediated ubiquitin-dependent protein catabolic process"/>
    <property type="evidence" value="ECO:0007669"/>
    <property type="project" value="TreeGrafter"/>
</dbReference>
<organism evidence="2 3">
    <name type="scientific">Oopsacas minuta</name>
    <dbReference type="NCBI Taxonomy" id="111878"/>
    <lineage>
        <taxon>Eukaryota</taxon>
        <taxon>Metazoa</taxon>
        <taxon>Porifera</taxon>
        <taxon>Hexactinellida</taxon>
        <taxon>Hexasterophora</taxon>
        <taxon>Lyssacinosida</taxon>
        <taxon>Leucopsacidae</taxon>
        <taxon>Oopsacas</taxon>
    </lineage>
</organism>
<evidence type="ECO:0000313" key="3">
    <source>
        <dbReference type="Proteomes" id="UP001165289"/>
    </source>
</evidence>
<dbReference type="InterPro" id="IPR050952">
    <property type="entry name" value="TRIM-NHL_E3_ligases"/>
</dbReference>
<dbReference type="AlphaFoldDB" id="A0AAV7JXH3"/>